<reference evidence="1" key="1">
    <citation type="submission" date="2020-11" db="EMBL/GenBank/DDBJ databases">
        <authorList>
            <consortium name="DOE Joint Genome Institute"/>
            <person name="Ahrendt S."/>
            <person name="Riley R."/>
            <person name="Andreopoulos W."/>
            <person name="LaButti K."/>
            <person name="Pangilinan J."/>
            <person name="Ruiz-duenas F.J."/>
            <person name="Barrasa J.M."/>
            <person name="Sanchez-Garcia M."/>
            <person name="Camarero S."/>
            <person name="Miyauchi S."/>
            <person name="Serrano A."/>
            <person name="Linde D."/>
            <person name="Babiker R."/>
            <person name="Drula E."/>
            <person name="Ayuso-Fernandez I."/>
            <person name="Pacheco R."/>
            <person name="Padilla G."/>
            <person name="Ferreira P."/>
            <person name="Barriuso J."/>
            <person name="Kellner H."/>
            <person name="Castanera R."/>
            <person name="Alfaro M."/>
            <person name="Ramirez L."/>
            <person name="Pisabarro A.G."/>
            <person name="Kuo A."/>
            <person name="Tritt A."/>
            <person name="Lipzen A."/>
            <person name="He G."/>
            <person name="Yan M."/>
            <person name="Ng V."/>
            <person name="Cullen D."/>
            <person name="Martin F."/>
            <person name="Rosso M.-N."/>
            <person name="Henrissat B."/>
            <person name="Hibbett D."/>
            <person name="Martinez A.T."/>
            <person name="Grigoriev I.V."/>
        </authorList>
    </citation>
    <scope>NUCLEOTIDE SEQUENCE</scope>
    <source>
        <strain evidence="1">AH 44721</strain>
    </source>
</reference>
<proteinExistence type="predicted"/>
<sequence>MNFCANVEVHDKPTEGVNQGKAISGQNCSKQFDYIKLIWKGFLELSNFKSLIRVVYDDQDFLLYCKGKVLHVASNIALQLSFTLHAFHNCFWGPNVSDLALKIMSTLFCVLGSMTVKLQIPSPEPEIYHFPGTKPPEEPQRTCLGARQDLPAVLLEFHDMFADNPSQTPEFDTQWFDKRERREKIQLEAKTAQDVLPDVALASRLTGSSVQHSQLPSVEMPKASSPASQANLCAPHCVHIKMTKEHARRMKSLAYIKVLQAKILLEETKIRYYKYS</sequence>
<protein>
    <submittedName>
        <fullName evidence="1">Uncharacterized protein</fullName>
    </submittedName>
</protein>
<keyword evidence="2" id="KW-1185">Reference proteome</keyword>
<dbReference type="EMBL" id="JADNYJ010000064">
    <property type="protein sequence ID" value="KAF8894375.1"/>
    <property type="molecule type" value="Genomic_DNA"/>
</dbReference>
<gene>
    <name evidence="1" type="ORF">CPB84DRAFT_1748507</name>
</gene>
<name>A0A9P5NK61_GYMJU</name>
<evidence type="ECO:0000313" key="1">
    <source>
        <dbReference type="EMBL" id="KAF8894375.1"/>
    </source>
</evidence>
<accession>A0A9P5NK61</accession>
<comment type="caution">
    <text evidence="1">The sequence shown here is derived from an EMBL/GenBank/DDBJ whole genome shotgun (WGS) entry which is preliminary data.</text>
</comment>
<dbReference type="AlphaFoldDB" id="A0A9P5NK61"/>
<dbReference type="Proteomes" id="UP000724874">
    <property type="component" value="Unassembled WGS sequence"/>
</dbReference>
<organism evidence="1 2">
    <name type="scientific">Gymnopilus junonius</name>
    <name type="common">Spectacular rustgill mushroom</name>
    <name type="synonym">Gymnopilus spectabilis subsp. junonius</name>
    <dbReference type="NCBI Taxonomy" id="109634"/>
    <lineage>
        <taxon>Eukaryota</taxon>
        <taxon>Fungi</taxon>
        <taxon>Dikarya</taxon>
        <taxon>Basidiomycota</taxon>
        <taxon>Agaricomycotina</taxon>
        <taxon>Agaricomycetes</taxon>
        <taxon>Agaricomycetidae</taxon>
        <taxon>Agaricales</taxon>
        <taxon>Agaricineae</taxon>
        <taxon>Hymenogastraceae</taxon>
        <taxon>Gymnopilus</taxon>
    </lineage>
</organism>
<evidence type="ECO:0000313" key="2">
    <source>
        <dbReference type="Proteomes" id="UP000724874"/>
    </source>
</evidence>
<dbReference type="OrthoDB" id="10673745at2759"/>